<organism evidence="2 3">
    <name type="scientific">Laetiporus sulphureus 93-53</name>
    <dbReference type="NCBI Taxonomy" id="1314785"/>
    <lineage>
        <taxon>Eukaryota</taxon>
        <taxon>Fungi</taxon>
        <taxon>Dikarya</taxon>
        <taxon>Basidiomycota</taxon>
        <taxon>Agaricomycotina</taxon>
        <taxon>Agaricomycetes</taxon>
        <taxon>Polyporales</taxon>
        <taxon>Laetiporus</taxon>
    </lineage>
</organism>
<reference evidence="2 3" key="1">
    <citation type="journal article" date="2016" name="Mol. Biol. Evol.">
        <title>Comparative Genomics of Early-Diverging Mushroom-Forming Fungi Provides Insights into the Origins of Lignocellulose Decay Capabilities.</title>
        <authorList>
            <person name="Nagy L.G."/>
            <person name="Riley R."/>
            <person name="Tritt A."/>
            <person name="Adam C."/>
            <person name="Daum C."/>
            <person name="Floudas D."/>
            <person name="Sun H."/>
            <person name="Yadav J.S."/>
            <person name="Pangilinan J."/>
            <person name="Larsson K.H."/>
            <person name="Matsuura K."/>
            <person name="Barry K."/>
            <person name="Labutti K."/>
            <person name="Kuo R."/>
            <person name="Ohm R.A."/>
            <person name="Bhattacharya S.S."/>
            <person name="Shirouzu T."/>
            <person name="Yoshinaga Y."/>
            <person name="Martin F.M."/>
            <person name="Grigoriev I.V."/>
            <person name="Hibbett D.S."/>
        </authorList>
    </citation>
    <scope>NUCLEOTIDE SEQUENCE [LARGE SCALE GENOMIC DNA]</scope>
    <source>
        <strain evidence="2 3">93-53</strain>
    </source>
</reference>
<dbReference type="STRING" id="1314785.A0A165DK88"/>
<keyword evidence="3" id="KW-1185">Reference proteome</keyword>
<gene>
    <name evidence="2" type="ORF">LAESUDRAFT_702632</name>
</gene>
<sequence>MLDAFKIQPFDLQPVFASWKDAPRFLGKPKRDPPVDEWLAQIKAGCVERKVPKEYWHKVGQHYLGDKAQARLEGVKLVMQNMHGGRFRWNWKSFKTAMCNMGWDIDPSKTEAIEVKSKPSGFWWIVGRRGDSASQEPKTATPPKPRPQKSRSSTDVPTRKSKPVPKRANTTGSIQSISSLTSSVFSSHSCIPKTPRDATPPLTPVGTPGEITTTVAHAPLWLINVCQSLAPITHEHPKAMTALSAVLITLGSLPALPVVSAGVGGTFLASSTAHALGSVAVGLGTWLRAQSEGQMEIAPMRS</sequence>
<dbReference type="EMBL" id="KV427632">
    <property type="protein sequence ID" value="KZT05065.1"/>
    <property type="molecule type" value="Genomic_DNA"/>
</dbReference>
<dbReference type="AlphaFoldDB" id="A0A165DK88"/>
<name>A0A165DK88_9APHY</name>
<proteinExistence type="predicted"/>
<dbReference type="InParanoid" id="A0A165DK88"/>
<accession>A0A165DK88</accession>
<protein>
    <submittedName>
        <fullName evidence="2">Uncharacterized protein</fullName>
    </submittedName>
</protein>
<dbReference type="Proteomes" id="UP000076871">
    <property type="component" value="Unassembled WGS sequence"/>
</dbReference>
<dbReference type="RefSeq" id="XP_040762805.1">
    <property type="nucleotide sequence ID" value="XM_040906494.1"/>
</dbReference>
<evidence type="ECO:0000313" key="3">
    <source>
        <dbReference type="Proteomes" id="UP000076871"/>
    </source>
</evidence>
<evidence type="ECO:0000256" key="1">
    <source>
        <dbReference type="SAM" id="MobiDB-lite"/>
    </source>
</evidence>
<evidence type="ECO:0000313" key="2">
    <source>
        <dbReference type="EMBL" id="KZT05065.1"/>
    </source>
</evidence>
<dbReference type="OrthoDB" id="3250110at2759"/>
<dbReference type="GeneID" id="63823523"/>
<feature type="region of interest" description="Disordered" evidence="1">
    <location>
        <begin position="128"/>
        <end position="173"/>
    </location>
</feature>